<dbReference type="PRINTS" id="PR00344">
    <property type="entry name" value="BCTRLSENSOR"/>
</dbReference>
<keyword evidence="7 11" id="KW-0418">Kinase</keyword>
<dbReference type="PANTHER" id="PTHR45453:SF1">
    <property type="entry name" value="PHOSPHATE REGULON SENSOR PROTEIN PHOR"/>
    <property type="match status" value="1"/>
</dbReference>
<dbReference type="Pfam" id="PF02518">
    <property type="entry name" value="HATPase_c"/>
    <property type="match status" value="1"/>
</dbReference>
<evidence type="ECO:0000259" key="10">
    <source>
        <dbReference type="PROSITE" id="PS50109"/>
    </source>
</evidence>
<dbReference type="CDD" id="cd00075">
    <property type="entry name" value="HATPase"/>
    <property type="match status" value="1"/>
</dbReference>
<feature type="domain" description="Histidine kinase" evidence="10">
    <location>
        <begin position="12"/>
        <end position="67"/>
    </location>
</feature>
<name>W4QEY7_9BACI</name>
<dbReference type="GO" id="GO:0016036">
    <property type="term" value="P:cellular response to phosphate starvation"/>
    <property type="evidence" value="ECO:0007669"/>
    <property type="project" value="TreeGrafter"/>
</dbReference>
<keyword evidence="12" id="KW-1185">Reference proteome</keyword>
<gene>
    <name evidence="11" type="ORF">JCM9152_1629</name>
</gene>
<dbReference type="GO" id="GO:0005886">
    <property type="term" value="C:plasma membrane"/>
    <property type="evidence" value="ECO:0007669"/>
    <property type="project" value="TreeGrafter"/>
</dbReference>
<dbReference type="Proteomes" id="UP000018895">
    <property type="component" value="Unassembled WGS sequence"/>
</dbReference>
<dbReference type="InterPro" id="IPR004358">
    <property type="entry name" value="Sig_transdc_His_kin-like_C"/>
</dbReference>
<evidence type="ECO:0000313" key="11">
    <source>
        <dbReference type="EMBL" id="GAE30228.1"/>
    </source>
</evidence>
<dbReference type="InterPro" id="IPR036890">
    <property type="entry name" value="HATPase_C_sf"/>
</dbReference>
<keyword evidence="5" id="KW-0808">Transferase</keyword>
<dbReference type="PROSITE" id="PS50109">
    <property type="entry name" value="HIS_KIN"/>
    <property type="match status" value="1"/>
</dbReference>
<evidence type="ECO:0000256" key="8">
    <source>
        <dbReference type="ARBA" id="ARBA00022840"/>
    </source>
</evidence>
<evidence type="ECO:0000256" key="5">
    <source>
        <dbReference type="ARBA" id="ARBA00022679"/>
    </source>
</evidence>
<dbReference type="InterPro" id="IPR003594">
    <property type="entry name" value="HATPase_dom"/>
</dbReference>
<organism evidence="11 12">
    <name type="scientific">Halalkalibacter hemicellulosilyticusJCM 9152</name>
    <dbReference type="NCBI Taxonomy" id="1236971"/>
    <lineage>
        <taxon>Bacteria</taxon>
        <taxon>Bacillati</taxon>
        <taxon>Bacillota</taxon>
        <taxon>Bacilli</taxon>
        <taxon>Bacillales</taxon>
        <taxon>Bacillaceae</taxon>
        <taxon>Halalkalibacter</taxon>
    </lineage>
</organism>
<dbReference type="GO" id="GO:0000155">
    <property type="term" value="F:phosphorelay sensor kinase activity"/>
    <property type="evidence" value="ECO:0007669"/>
    <property type="project" value="TreeGrafter"/>
</dbReference>
<comment type="catalytic activity">
    <reaction evidence="1">
        <text>ATP + protein L-histidine = ADP + protein N-phospho-L-histidine.</text>
        <dbReference type="EC" id="2.7.13.3"/>
    </reaction>
</comment>
<accession>W4QEY7</accession>
<dbReference type="InterPro" id="IPR005467">
    <property type="entry name" value="His_kinase_dom"/>
</dbReference>
<keyword evidence="4" id="KW-0597">Phosphoprotein</keyword>
<proteinExistence type="predicted"/>
<evidence type="ECO:0000313" key="12">
    <source>
        <dbReference type="Proteomes" id="UP000018895"/>
    </source>
</evidence>
<keyword evidence="8" id="KW-0067">ATP-binding</keyword>
<evidence type="ECO:0000256" key="7">
    <source>
        <dbReference type="ARBA" id="ARBA00022777"/>
    </source>
</evidence>
<keyword evidence="6" id="KW-0547">Nucleotide-binding</keyword>
<comment type="subcellular location">
    <subcellularLocation>
        <location evidence="2">Membrane</location>
    </subcellularLocation>
</comment>
<dbReference type="EC" id="2.7.13.3" evidence="3"/>
<evidence type="ECO:0000256" key="4">
    <source>
        <dbReference type="ARBA" id="ARBA00022553"/>
    </source>
</evidence>
<protein>
    <recommendedName>
        <fullName evidence="3">histidine kinase</fullName>
        <ecNumber evidence="3">2.7.13.3</ecNumber>
    </recommendedName>
</protein>
<dbReference type="AlphaFoldDB" id="W4QEY7"/>
<dbReference type="EMBL" id="BAUU01000010">
    <property type="protein sequence ID" value="GAE30228.1"/>
    <property type="molecule type" value="Genomic_DNA"/>
</dbReference>
<dbReference type="SUPFAM" id="SSF55874">
    <property type="entry name" value="ATPase domain of HSP90 chaperone/DNA topoisomerase II/histidine kinase"/>
    <property type="match status" value="1"/>
</dbReference>
<evidence type="ECO:0000256" key="2">
    <source>
        <dbReference type="ARBA" id="ARBA00004370"/>
    </source>
</evidence>
<dbReference type="STRING" id="1236971.JCM9152_1629"/>
<evidence type="ECO:0000256" key="9">
    <source>
        <dbReference type="ARBA" id="ARBA00023012"/>
    </source>
</evidence>
<evidence type="ECO:0000256" key="1">
    <source>
        <dbReference type="ARBA" id="ARBA00000085"/>
    </source>
</evidence>
<evidence type="ECO:0000256" key="6">
    <source>
        <dbReference type="ARBA" id="ARBA00022741"/>
    </source>
</evidence>
<reference evidence="11" key="1">
    <citation type="journal article" date="2014" name="Genome Announc.">
        <title>Draft Genome Sequences of Three Alkaliphilic Bacillus Strains, Bacillus wakoensis JCM 9140T, Bacillus akibai JCM 9157T, and Bacillus hemicellulosilyticus JCM 9152T.</title>
        <authorList>
            <person name="Yuki M."/>
            <person name="Oshima K."/>
            <person name="Suda W."/>
            <person name="Oshida Y."/>
            <person name="Kitamura K."/>
            <person name="Iida T."/>
            <person name="Hattori M."/>
            <person name="Ohkuma M."/>
        </authorList>
    </citation>
    <scope>NUCLEOTIDE SEQUENCE [LARGE SCALE GENOMIC DNA]</scope>
    <source>
        <strain evidence="11">JCM 9152</strain>
    </source>
</reference>
<dbReference type="Gene3D" id="3.30.565.10">
    <property type="entry name" value="Histidine kinase-like ATPase, C-terminal domain"/>
    <property type="match status" value="1"/>
</dbReference>
<dbReference type="GO" id="GO:0004721">
    <property type="term" value="F:phosphoprotein phosphatase activity"/>
    <property type="evidence" value="ECO:0007669"/>
    <property type="project" value="TreeGrafter"/>
</dbReference>
<sequence>MAKEFQLRIFYIWDRFYRVDKSRSTKYGGSGLGLAITKQIIERHGGTIQIKSMVSVGTVFTIKLNNS</sequence>
<keyword evidence="9" id="KW-0902">Two-component regulatory system</keyword>
<comment type="caution">
    <text evidence="11">The sequence shown here is derived from an EMBL/GenBank/DDBJ whole genome shotgun (WGS) entry which is preliminary data.</text>
</comment>
<dbReference type="GO" id="GO:0005524">
    <property type="term" value="F:ATP binding"/>
    <property type="evidence" value="ECO:0007669"/>
    <property type="project" value="UniProtKB-KW"/>
</dbReference>
<evidence type="ECO:0000256" key="3">
    <source>
        <dbReference type="ARBA" id="ARBA00012438"/>
    </source>
</evidence>
<dbReference type="PANTHER" id="PTHR45453">
    <property type="entry name" value="PHOSPHATE REGULON SENSOR PROTEIN PHOR"/>
    <property type="match status" value="1"/>
</dbReference>
<dbReference type="InterPro" id="IPR050351">
    <property type="entry name" value="BphY/WalK/GraS-like"/>
</dbReference>